<keyword evidence="1" id="KW-0150">Chloroplast</keyword>
<evidence type="ECO:0000256" key="5">
    <source>
        <dbReference type="ARBA" id="ARBA00022771"/>
    </source>
</evidence>
<dbReference type="OrthoDB" id="2015322at2759"/>
<feature type="domain" description="NF-X1-type" evidence="11">
    <location>
        <begin position="988"/>
        <end position="1010"/>
    </location>
</feature>
<evidence type="ECO:0000313" key="12">
    <source>
        <dbReference type="EMBL" id="KAI5070201.1"/>
    </source>
</evidence>
<dbReference type="SUPFAM" id="SSF52540">
    <property type="entry name" value="P-loop containing nucleoside triphosphate hydrolases"/>
    <property type="match status" value="1"/>
</dbReference>
<protein>
    <recommendedName>
        <fullName evidence="11">NF-X1-type domain-containing protein</fullName>
    </recommendedName>
</protein>
<feature type="region of interest" description="Disordered" evidence="10">
    <location>
        <begin position="528"/>
        <end position="549"/>
    </location>
</feature>
<comment type="caution">
    <text evidence="12">The sequence shown here is derived from an EMBL/GenBank/DDBJ whole genome shotgun (WGS) entry which is preliminary data.</text>
</comment>
<keyword evidence="7" id="KW-0347">Helicase</keyword>
<evidence type="ECO:0000256" key="7">
    <source>
        <dbReference type="ARBA" id="ARBA00022806"/>
    </source>
</evidence>
<reference evidence="12" key="1">
    <citation type="submission" date="2021-01" db="EMBL/GenBank/DDBJ databases">
        <title>Adiantum capillus-veneris genome.</title>
        <authorList>
            <person name="Fang Y."/>
            <person name="Liao Q."/>
        </authorList>
    </citation>
    <scope>NUCLEOTIDE SEQUENCE</scope>
    <source>
        <strain evidence="12">H3</strain>
        <tissue evidence="12">Leaf</tissue>
    </source>
</reference>
<name>A0A9D4UMF8_ADICA</name>
<dbReference type="InterPro" id="IPR041679">
    <property type="entry name" value="DNA2/NAM7-like_C"/>
</dbReference>
<dbReference type="GO" id="GO:0004386">
    <property type="term" value="F:helicase activity"/>
    <property type="evidence" value="ECO:0007669"/>
    <property type="project" value="UniProtKB-KW"/>
</dbReference>
<feature type="domain" description="NF-X1-type" evidence="11">
    <location>
        <begin position="957"/>
        <end position="979"/>
    </location>
</feature>
<feature type="region of interest" description="Disordered" evidence="10">
    <location>
        <begin position="1"/>
        <end position="28"/>
    </location>
</feature>
<dbReference type="GO" id="GO:0031380">
    <property type="term" value="C:nuclear RNA-directed RNA polymerase complex"/>
    <property type="evidence" value="ECO:0007669"/>
    <property type="project" value="TreeGrafter"/>
</dbReference>
<evidence type="ECO:0000256" key="9">
    <source>
        <dbReference type="ARBA" id="ARBA00022840"/>
    </source>
</evidence>
<evidence type="ECO:0000256" key="8">
    <source>
        <dbReference type="ARBA" id="ARBA00022833"/>
    </source>
</evidence>
<keyword evidence="6" id="KW-0378">Hydrolase</keyword>
<evidence type="ECO:0000256" key="6">
    <source>
        <dbReference type="ARBA" id="ARBA00022801"/>
    </source>
</evidence>
<organism evidence="12 13">
    <name type="scientific">Adiantum capillus-veneris</name>
    <name type="common">Maidenhair fern</name>
    <dbReference type="NCBI Taxonomy" id="13818"/>
    <lineage>
        <taxon>Eukaryota</taxon>
        <taxon>Viridiplantae</taxon>
        <taxon>Streptophyta</taxon>
        <taxon>Embryophyta</taxon>
        <taxon>Tracheophyta</taxon>
        <taxon>Polypodiopsida</taxon>
        <taxon>Polypodiidae</taxon>
        <taxon>Polypodiales</taxon>
        <taxon>Pteridineae</taxon>
        <taxon>Pteridaceae</taxon>
        <taxon>Vittarioideae</taxon>
        <taxon>Adiantum</taxon>
    </lineage>
</organism>
<keyword evidence="13" id="KW-1185">Reference proteome</keyword>
<evidence type="ECO:0000256" key="1">
    <source>
        <dbReference type="ARBA" id="ARBA00022528"/>
    </source>
</evidence>
<sequence>MGSALPKELANQHHQEPPPSQAEDVEQLGKSQPLLCKLNQLTVDKGPLRRHGWGANAEEIRVGPMLDVEMFQSIPIVPRTIDELLLKPQNLPAVKVGQTSYTSVTEYLATNFCLLHEDFWGTMREGIIRLRQTNHQKQNVEHQMQVYCNVKLEDVRFTETGATYKVTFTFNKNFCTLEQQLDCLKFGSLLCISDDSFKALLWATVINYDARRSAGRSAVELRCIGDPLDRTSLQYGKSYTMAESTSAFFEAYVHSLRNLQRVEMAALPFAEHLVSLVSAVKPPSYLASRNAGSFYSLECVFPNGSLTGLRQPINIMEEWPEFDSPLDSSQKDAIKHGLTKRLAVLQGPPGTGKTFVGLALTKILLSNLQSASAPKFNRRTRVALHVRLTPGPLADVSNMSRPILIVCYTNHALDQFLEGIYEFEQRLVRYGRRCKSSKLESCLMSNLRRKTHFHRPIRYQEEPDLKHRMRYLRLKLKETKRMLELQCISKREHLTLIAPDEQVDNLFLIGDGCSQGVIQMWLQGLPSPSDQEECGVPQQDLEKKDDKDSEEAIADEVRKLDLYEDDSLTVDKIFNEPYPWTLGKSSRHRLHRHWLELLKKLVTEKLVKLTMEYEKACNHNVLPYDEVDLAILQDAKVVGMTVSAAARRWELFVALKPNIMIVEEAAEVLEAHIVACLTPHTEHLILIGDHMQLRPSVSNHRLSVDHKLDVSMFERLVTGQVEHKSLNVQRRMRPCISRLLKRFYPELIDHESVTLFEGVRGLQKNVFFWDHSNNEDPASLTTKANKEEAAMVVALALYLTQFQGYKGSEVTILTLYAGQRETIKRMLGHVTIEHGNNESMRVTSVDDFQGEETNIIILSLVRSNESTVGFAKNPNRICVALSRARHGLYIMGNAALFLAKSSVWKGIIEDLGSVGNIGTSLPLSCPNHPDVSDRIATCAADIGGSPCRLPCKFLFSCGHLCPRPCHYIGDHQQMSICWKQCEEVHMVCNHVCDQACYKHDPDTGCPPCEKLVPLDLSFCGHQILVPCHQFQGGTEMFKCTKACPRRLLCGHSCQNGCGEPCTTNCEERVSVQLPCQHSQYVHCSRHSSLTPSPCMERCTKELACGHSALLYCNQSIESVSCVENISMQMPCGHVAEEKCSNRKNMRCNAKVHQTLPCGHIEVVVCSLAEHISSIQCCSMVDTNLLCGHKATIECHRLTSGLPQSCSYPCSHKLPCGHSCSGTCARCQGEQHVSICNHPCAIPLPCFHRCKSQCGAPCKSCGLKKPCLNRCVHERCAHTCEKPCVPCLMPCPWMCEHYSCSLPCSSICTRPRCDAPCGKALKCGHPCIGMCGEPCPTKCRICDPSTPELFTRQKIGKLPSYTLFVQLVDCGHICEVSKLDSYMDGPNLQKKCPSCLFPISERTLRYSSVLKALRAKAQERKRRCFSLRQE</sequence>
<proteinExistence type="predicted"/>
<dbReference type="EMBL" id="JABFUD020000014">
    <property type="protein sequence ID" value="KAI5070201.1"/>
    <property type="molecule type" value="Genomic_DNA"/>
</dbReference>
<accession>A0A9D4UMF8</accession>
<dbReference type="Pfam" id="PF13087">
    <property type="entry name" value="AAA_12"/>
    <property type="match status" value="1"/>
</dbReference>
<evidence type="ECO:0000313" key="13">
    <source>
        <dbReference type="Proteomes" id="UP000886520"/>
    </source>
</evidence>
<keyword evidence="2" id="KW-0479">Metal-binding</keyword>
<keyword evidence="9" id="KW-0067">ATP-binding</keyword>
<dbReference type="CDD" id="cd18808">
    <property type="entry name" value="SF1_C_Upf1"/>
    <property type="match status" value="1"/>
</dbReference>
<keyword evidence="5" id="KW-0863">Zinc-finger</keyword>
<dbReference type="InterPro" id="IPR041677">
    <property type="entry name" value="DNA2/NAM7_AAA_11"/>
</dbReference>
<dbReference type="PANTHER" id="PTHR10887">
    <property type="entry name" value="DNA2/NAM7 HELICASE FAMILY"/>
    <property type="match status" value="1"/>
</dbReference>
<dbReference type="InterPro" id="IPR047187">
    <property type="entry name" value="SF1_C_Upf1"/>
</dbReference>
<dbReference type="FunFam" id="3.40.50.300:FF:000326">
    <property type="entry name" value="P-loop containing nucleoside triphosphate hydrolase"/>
    <property type="match status" value="1"/>
</dbReference>
<dbReference type="GO" id="GO:0008270">
    <property type="term" value="F:zinc ion binding"/>
    <property type="evidence" value="ECO:0007669"/>
    <property type="project" value="UniProtKB-KW"/>
</dbReference>
<dbReference type="GO" id="GO:0005524">
    <property type="term" value="F:ATP binding"/>
    <property type="evidence" value="ECO:0007669"/>
    <property type="project" value="UniProtKB-KW"/>
</dbReference>
<evidence type="ECO:0000256" key="2">
    <source>
        <dbReference type="ARBA" id="ARBA00022723"/>
    </source>
</evidence>
<dbReference type="SMART" id="SM00438">
    <property type="entry name" value="ZnF_NFX"/>
    <property type="match status" value="4"/>
</dbReference>
<dbReference type="Gene3D" id="3.40.50.300">
    <property type="entry name" value="P-loop containing nucleotide triphosphate hydrolases"/>
    <property type="match status" value="2"/>
</dbReference>
<dbReference type="GO" id="GO:0005694">
    <property type="term" value="C:chromosome"/>
    <property type="evidence" value="ECO:0007669"/>
    <property type="project" value="UniProtKB-ARBA"/>
</dbReference>
<dbReference type="InterPro" id="IPR045055">
    <property type="entry name" value="DNA2/NAM7-like"/>
</dbReference>
<dbReference type="PANTHER" id="PTHR10887:SF341">
    <property type="entry name" value="NFX1-TYPE ZINC FINGER-CONTAINING PROTEIN 1"/>
    <property type="match status" value="1"/>
</dbReference>
<feature type="domain" description="NF-X1-type" evidence="11">
    <location>
        <begin position="1322"/>
        <end position="1340"/>
    </location>
</feature>
<dbReference type="GO" id="GO:0031048">
    <property type="term" value="P:regulatory ncRNA-mediated heterochromatin formation"/>
    <property type="evidence" value="ECO:0007669"/>
    <property type="project" value="TreeGrafter"/>
</dbReference>
<dbReference type="Proteomes" id="UP000886520">
    <property type="component" value="Chromosome 14"/>
</dbReference>
<feature type="domain" description="NF-X1-type" evidence="11">
    <location>
        <begin position="1049"/>
        <end position="1067"/>
    </location>
</feature>
<dbReference type="CDD" id="cd17936">
    <property type="entry name" value="EEXXEc_NFX1"/>
    <property type="match status" value="1"/>
</dbReference>
<evidence type="ECO:0000259" key="11">
    <source>
        <dbReference type="SMART" id="SM00438"/>
    </source>
</evidence>
<dbReference type="GO" id="GO:0016787">
    <property type="term" value="F:hydrolase activity"/>
    <property type="evidence" value="ECO:0007669"/>
    <property type="project" value="UniProtKB-KW"/>
</dbReference>
<evidence type="ECO:0000256" key="4">
    <source>
        <dbReference type="ARBA" id="ARBA00022741"/>
    </source>
</evidence>
<keyword evidence="8" id="KW-0862">Zinc</keyword>
<keyword evidence="3" id="KW-0677">Repeat</keyword>
<gene>
    <name evidence="12" type="ORF">GOP47_0014544</name>
</gene>
<dbReference type="InterPro" id="IPR000967">
    <property type="entry name" value="Znf_NFX1"/>
</dbReference>
<evidence type="ECO:0000256" key="10">
    <source>
        <dbReference type="SAM" id="MobiDB-lite"/>
    </source>
</evidence>
<dbReference type="InterPro" id="IPR057373">
    <property type="entry name" value="ZNFX1"/>
</dbReference>
<evidence type="ECO:0000256" key="3">
    <source>
        <dbReference type="ARBA" id="ARBA00022737"/>
    </source>
</evidence>
<dbReference type="Pfam" id="PF25396">
    <property type="entry name" value="ZNFX1"/>
    <property type="match status" value="1"/>
</dbReference>
<keyword evidence="1" id="KW-0934">Plastid</keyword>
<dbReference type="Pfam" id="PF13086">
    <property type="entry name" value="AAA_11"/>
    <property type="match status" value="1"/>
</dbReference>
<keyword evidence="4" id="KW-0547">Nucleotide-binding</keyword>
<dbReference type="InterPro" id="IPR027417">
    <property type="entry name" value="P-loop_NTPase"/>
</dbReference>